<comment type="caution">
    <text evidence="1">The sequence shown here is derived from an EMBL/GenBank/DDBJ whole genome shotgun (WGS) entry which is preliminary data.</text>
</comment>
<proteinExistence type="predicted"/>
<reference evidence="1 2" key="1">
    <citation type="submission" date="2020-04" db="EMBL/GenBank/DDBJ databases">
        <title>Perkinsus olseni comparative genomics.</title>
        <authorList>
            <person name="Bogema D.R."/>
        </authorList>
    </citation>
    <scope>NUCLEOTIDE SEQUENCE [LARGE SCALE GENOMIC DNA]</scope>
    <source>
        <strain evidence="1">ATCC PRA-205</strain>
    </source>
</reference>
<gene>
    <name evidence="1" type="primary">AP3M2_8</name>
    <name evidence="1" type="ORF">FOZ62_019858</name>
</gene>
<dbReference type="AlphaFoldDB" id="A0A7J6QYG7"/>
<evidence type="ECO:0000313" key="2">
    <source>
        <dbReference type="Proteomes" id="UP000574390"/>
    </source>
</evidence>
<organism evidence="1 2">
    <name type="scientific">Perkinsus olseni</name>
    <name type="common">Perkinsus atlanticus</name>
    <dbReference type="NCBI Taxonomy" id="32597"/>
    <lineage>
        <taxon>Eukaryota</taxon>
        <taxon>Sar</taxon>
        <taxon>Alveolata</taxon>
        <taxon>Perkinsozoa</taxon>
        <taxon>Perkinsea</taxon>
        <taxon>Perkinsida</taxon>
        <taxon>Perkinsidae</taxon>
        <taxon>Perkinsus</taxon>
    </lineage>
</organism>
<protein>
    <submittedName>
        <fullName evidence="1">AP-3 complex subunit mu-2</fullName>
    </submittedName>
</protein>
<accession>A0A7J6QYG7</accession>
<feature type="non-terminal residue" evidence="1">
    <location>
        <position position="145"/>
    </location>
</feature>
<dbReference type="Proteomes" id="UP000574390">
    <property type="component" value="Unassembled WGS sequence"/>
</dbReference>
<name>A0A7J6QYG7_PEROL</name>
<dbReference type="EMBL" id="JABANM010026306">
    <property type="protein sequence ID" value="KAF4713181.1"/>
    <property type="molecule type" value="Genomic_DNA"/>
</dbReference>
<evidence type="ECO:0000313" key="1">
    <source>
        <dbReference type="EMBL" id="KAF4713181.1"/>
    </source>
</evidence>
<sequence>SIVVDDVVVSILLPTSVGSGCLQTSVKGGRERQPSPSIRVDTTSDGGSVVIWHVGQLASDAAGGEDTLVAATGTLSYRGDESAAALSAEMANEQRCIAQVGFSVRGWCISGLRLDSLEVSATGGSTLQKGCRYSTVAGLVDFRVS</sequence>